<feature type="compositionally biased region" description="Low complexity" evidence="1">
    <location>
        <begin position="1"/>
        <end position="18"/>
    </location>
</feature>
<feature type="non-terminal residue" evidence="2">
    <location>
        <position position="51"/>
    </location>
</feature>
<gene>
    <name evidence="2" type="ORF">NDU88_001486</name>
</gene>
<comment type="caution">
    <text evidence="2">The sequence shown here is derived from an EMBL/GenBank/DDBJ whole genome shotgun (WGS) entry which is preliminary data.</text>
</comment>
<dbReference type="EMBL" id="JANPWB010000004">
    <property type="protein sequence ID" value="KAJ1192174.1"/>
    <property type="molecule type" value="Genomic_DNA"/>
</dbReference>
<proteinExistence type="predicted"/>
<feature type="non-terminal residue" evidence="2">
    <location>
        <position position="1"/>
    </location>
</feature>
<evidence type="ECO:0000313" key="3">
    <source>
        <dbReference type="Proteomes" id="UP001066276"/>
    </source>
</evidence>
<dbReference type="AlphaFoldDB" id="A0AAV7UW71"/>
<evidence type="ECO:0000256" key="1">
    <source>
        <dbReference type="SAM" id="MobiDB-lite"/>
    </source>
</evidence>
<reference evidence="2" key="1">
    <citation type="journal article" date="2022" name="bioRxiv">
        <title>Sequencing and chromosome-scale assembly of the giantPleurodeles waltlgenome.</title>
        <authorList>
            <person name="Brown T."/>
            <person name="Elewa A."/>
            <person name="Iarovenko S."/>
            <person name="Subramanian E."/>
            <person name="Araus A.J."/>
            <person name="Petzold A."/>
            <person name="Susuki M."/>
            <person name="Suzuki K.-i.T."/>
            <person name="Hayashi T."/>
            <person name="Toyoda A."/>
            <person name="Oliveira C."/>
            <person name="Osipova E."/>
            <person name="Leigh N.D."/>
            <person name="Simon A."/>
            <person name="Yun M.H."/>
        </authorList>
    </citation>
    <scope>NUCLEOTIDE SEQUENCE</scope>
    <source>
        <strain evidence="2">20211129_DDA</strain>
        <tissue evidence="2">Liver</tissue>
    </source>
</reference>
<feature type="region of interest" description="Disordered" evidence="1">
    <location>
        <begin position="1"/>
        <end position="22"/>
    </location>
</feature>
<organism evidence="2 3">
    <name type="scientific">Pleurodeles waltl</name>
    <name type="common">Iberian ribbed newt</name>
    <dbReference type="NCBI Taxonomy" id="8319"/>
    <lineage>
        <taxon>Eukaryota</taxon>
        <taxon>Metazoa</taxon>
        <taxon>Chordata</taxon>
        <taxon>Craniata</taxon>
        <taxon>Vertebrata</taxon>
        <taxon>Euteleostomi</taxon>
        <taxon>Amphibia</taxon>
        <taxon>Batrachia</taxon>
        <taxon>Caudata</taxon>
        <taxon>Salamandroidea</taxon>
        <taxon>Salamandridae</taxon>
        <taxon>Pleurodelinae</taxon>
        <taxon>Pleurodeles</taxon>
    </lineage>
</organism>
<accession>A0AAV7UW71</accession>
<keyword evidence="3" id="KW-1185">Reference proteome</keyword>
<name>A0AAV7UW71_PLEWA</name>
<dbReference type="Proteomes" id="UP001066276">
    <property type="component" value="Chromosome 2_2"/>
</dbReference>
<evidence type="ECO:0000313" key="2">
    <source>
        <dbReference type="EMBL" id="KAJ1192174.1"/>
    </source>
</evidence>
<sequence>AGSRTISSSRSSVQQLTSGGPQCTHRAVVGTANRVCVCLLRDQCFHRGRRQ</sequence>
<protein>
    <submittedName>
        <fullName evidence="2">Uncharacterized protein</fullName>
    </submittedName>
</protein>